<protein>
    <submittedName>
        <fullName evidence="1">Uncharacterized protein</fullName>
    </submittedName>
</protein>
<accession>A0AAU9UH49</accession>
<organism evidence="1 2">
    <name type="scientific">Euphydryas editha</name>
    <name type="common">Edith's checkerspot</name>
    <dbReference type="NCBI Taxonomy" id="104508"/>
    <lineage>
        <taxon>Eukaryota</taxon>
        <taxon>Metazoa</taxon>
        <taxon>Ecdysozoa</taxon>
        <taxon>Arthropoda</taxon>
        <taxon>Hexapoda</taxon>
        <taxon>Insecta</taxon>
        <taxon>Pterygota</taxon>
        <taxon>Neoptera</taxon>
        <taxon>Endopterygota</taxon>
        <taxon>Lepidoptera</taxon>
        <taxon>Glossata</taxon>
        <taxon>Ditrysia</taxon>
        <taxon>Papilionoidea</taxon>
        <taxon>Nymphalidae</taxon>
        <taxon>Nymphalinae</taxon>
        <taxon>Euphydryas</taxon>
    </lineage>
</organism>
<dbReference type="EMBL" id="CAKOGL010000019">
    <property type="protein sequence ID" value="CAH2098397.1"/>
    <property type="molecule type" value="Genomic_DNA"/>
</dbReference>
<sequence>MITFRSKRKQPADQECQCSEDIKLIRSELTRITTLLETYVATNSQMMVQMNDCIGTIKTEISNLKVSHDEIKNLFDNNISKISSEIQDIKSSTSRISLEYNDVKSQLIQLETKLNIDKKKIELLETDMQELKVSLIPMTQNNDIYTNEKLIREVQERKKRENVR</sequence>
<dbReference type="AlphaFoldDB" id="A0AAU9UH49"/>
<reference evidence="1" key="1">
    <citation type="submission" date="2022-03" db="EMBL/GenBank/DDBJ databases">
        <authorList>
            <person name="Tunstrom K."/>
        </authorList>
    </citation>
    <scope>NUCLEOTIDE SEQUENCE</scope>
</reference>
<gene>
    <name evidence="1" type="ORF">EEDITHA_LOCUS13512</name>
</gene>
<keyword evidence="2" id="KW-1185">Reference proteome</keyword>
<name>A0AAU9UH49_EUPED</name>
<comment type="caution">
    <text evidence="1">The sequence shown here is derived from an EMBL/GenBank/DDBJ whole genome shotgun (WGS) entry which is preliminary data.</text>
</comment>
<evidence type="ECO:0000313" key="1">
    <source>
        <dbReference type="EMBL" id="CAH2098397.1"/>
    </source>
</evidence>
<evidence type="ECO:0000313" key="2">
    <source>
        <dbReference type="Proteomes" id="UP001153954"/>
    </source>
</evidence>
<proteinExistence type="predicted"/>
<dbReference type="Proteomes" id="UP001153954">
    <property type="component" value="Unassembled WGS sequence"/>
</dbReference>